<dbReference type="PANTHER" id="PTHR47074:SF11">
    <property type="entry name" value="REVERSE TRANSCRIPTASE-LIKE PROTEIN"/>
    <property type="match status" value="1"/>
</dbReference>
<organism evidence="3 4">
    <name type="scientific">Arabis nemorensis</name>
    <dbReference type="NCBI Taxonomy" id="586526"/>
    <lineage>
        <taxon>Eukaryota</taxon>
        <taxon>Viridiplantae</taxon>
        <taxon>Streptophyta</taxon>
        <taxon>Embryophyta</taxon>
        <taxon>Tracheophyta</taxon>
        <taxon>Spermatophyta</taxon>
        <taxon>Magnoliopsida</taxon>
        <taxon>eudicotyledons</taxon>
        <taxon>Gunneridae</taxon>
        <taxon>Pentapetalae</taxon>
        <taxon>rosids</taxon>
        <taxon>malvids</taxon>
        <taxon>Brassicales</taxon>
        <taxon>Brassicaceae</taxon>
        <taxon>Arabideae</taxon>
        <taxon>Arabis</taxon>
    </lineage>
</organism>
<dbReference type="CDD" id="cd06222">
    <property type="entry name" value="RNase_H_like"/>
    <property type="match status" value="1"/>
</dbReference>
<evidence type="ECO:0000259" key="2">
    <source>
        <dbReference type="Pfam" id="PF13966"/>
    </source>
</evidence>
<evidence type="ECO:0000313" key="4">
    <source>
        <dbReference type="Proteomes" id="UP000489600"/>
    </source>
</evidence>
<dbReference type="PANTHER" id="PTHR47074">
    <property type="entry name" value="BNAC02G40300D PROTEIN"/>
    <property type="match status" value="1"/>
</dbReference>
<gene>
    <name evidence="3" type="ORF">ANE_LOCUS26872</name>
</gene>
<dbReference type="InterPro" id="IPR052929">
    <property type="entry name" value="RNase_H-like_EbsB-rel"/>
</dbReference>
<feature type="domain" description="Reverse transcriptase zinc-binding" evidence="2">
    <location>
        <begin position="2"/>
        <end position="45"/>
    </location>
</feature>
<accession>A0A565CRT1</accession>
<dbReference type="InterPro" id="IPR026960">
    <property type="entry name" value="RVT-Znf"/>
</dbReference>
<evidence type="ECO:0000313" key="3">
    <source>
        <dbReference type="EMBL" id="VVB16428.1"/>
    </source>
</evidence>
<dbReference type="OrthoDB" id="1717299at2759"/>
<dbReference type="Gene3D" id="3.30.420.10">
    <property type="entry name" value="Ribonuclease H-like superfamily/Ribonuclease H"/>
    <property type="match status" value="1"/>
</dbReference>
<comment type="caution">
    <text evidence="3">The sequence shown here is derived from an EMBL/GenBank/DDBJ whole genome shotgun (WGS) entry which is preliminary data.</text>
</comment>
<name>A0A565CRT1_9BRAS</name>
<protein>
    <recommendedName>
        <fullName evidence="5">RNase H type-1 domain-containing protein</fullName>
    </recommendedName>
</protein>
<dbReference type="Proteomes" id="UP000489600">
    <property type="component" value="Unassembled WGS sequence"/>
</dbReference>
<evidence type="ECO:0008006" key="5">
    <source>
        <dbReference type="Google" id="ProtNLM"/>
    </source>
</evidence>
<dbReference type="Pfam" id="PF13456">
    <property type="entry name" value="RVT_3"/>
    <property type="match status" value="1"/>
</dbReference>
<dbReference type="GO" id="GO:0004523">
    <property type="term" value="F:RNA-DNA hybrid ribonuclease activity"/>
    <property type="evidence" value="ECO:0007669"/>
    <property type="project" value="InterPro"/>
</dbReference>
<dbReference type="EMBL" id="CABITT030000008">
    <property type="protein sequence ID" value="VVB16428.1"/>
    <property type="molecule type" value="Genomic_DNA"/>
</dbReference>
<dbReference type="AlphaFoldDB" id="A0A565CRT1"/>
<proteinExistence type="predicted"/>
<feature type="domain" description="RNase H type-1" evidence="1">
    <location>
        <begin position="866"/>
        <end position="949"/>
    </location>
</feature>
<evidence type="ECO:0000259" key="1">
    <source>
        <dbReference type="Pfam" id="PF13456"/>
    </source>
</evidence>
<sequence length="965" mass="111351">MQGALPVEENLVTRRIIPHSRCSRCGEPETAIHLLYQCNFAQDVWKLAPYKETIDPICFPDIKSGFKVLKTTICLPPLGIANSPIFPWIFWNIWTTRNNRIFNGRNFSAEKTTINSIKREREWQWAQSAKQAILPSQRRNWKLDFPGESVICYTDGAWRDDTSTAELDTSGHQELKHKGWQILIVDCDGDQPSDDHELVGPLECVSILQDSADLDQEEDRVKIVAEEKLNFPLRQNLEHLEGKNSEKLTTKLLGTETENHIALHEDKEYNPTPVKELRPERESHQIEASLYSQVIGRCEQANHVWKPGGVLYEYNKWNMIRELDMLDMRSFVDIKTWLELYSCEFKIHMLLFSSQGLELSFVELTVAEAVKESMDKSPTKATDTTLIFENVLDYAVNFPSDISLVEDSLNANSTVEHVTLLSTRKKKQKWPKSWRFRFKDEQPLVPENNRSNSEFVHPWKEMKVPSTIYLFINVTMLEKDFEVNQYEKKKLYILVYLGQFRQNPACDVASTSLILPEVGYLSSGTFSLGEVVKIWRILNARYARRKGKMWLEYIKQNLGVKDSSWLKKIFSSREPVYNGCVLLEMIFAGCQEHGEELLIDGQKMQTSHESFFICYSYKNPSLASKHLDTCATIPKTTAKMQGTNQSHVGRDILIGTKVVNLIIEHFKDPLTSVLTYEIFQSPRPPEVKASRKSKLGKNWWFKYKLLWSRKMSLRVNEENSWLFIRIILKDERLLWEHRWLVPTFDLLDGLNVTVVDAIITQSRLRPLGQVKLSVLTEFQRMEKLSLLLILANHILVILSFDGDVMEFRGVAFHITSLGYLYEPTLDKSVTKAFVHWKEHPPDEDFTKKSHRHLSRYTIHKEIIIQGSKAMNFVNSALTTEALAIRLALTQAIDLGFTKLSIASDSHQIVQAITTGPHLSEIYGNLHDISKFSAQFIDVSFNFIPREANLLDHVLLYPYSIDAIQI</sequence>
<dbReference type="GO" id="GO:0003676">
    <property type="term" value="F:nucleic acid binding"/>
    <property type="evidence" value="ECO:0007669"/>
    <property type="project" value="InterPro"/>
</dbReference>
<keyword evidence="4" id="KW-1185">Reference proteome</keyword>
<dbReference type="InterPro" id="IPR002156">
    <property type="entry name" value="RNaseH_domain"/>
</dbReference>
<reference evidence="3" key="1">
    <citation type="submission" date="2019-07" db="EMBL/GenBank/DDBJ databases">
        <authorList>
            <person name="Dittberner H."/>
        </authorList>
    </citation>
    <scope>NUCLEOTIDE SEQUENCE [LARGE SCALE GENOMIC DNA]</scope>
</reference>
<dbReference type="Pfam" id="PF13966">
    <property type="entry name" value="zf-RVT"/>
    <property type="match status" value="1"/>
</dbReference>
<dbReference type="InterPro" id="IPR036397">
    <property type="entry name" value="RNaseH_sf"/>
</dbReference>
<dbReference type="InterPro" id="IPR044730">
    <property type="entry name" value="RNase_H-like_dom_plant"/>
</dbReference>